<dbReference type="PANTHER" id="PTHR43176">
    <property type="entry name" value="3-HYDROXYISOBUTYRYL-COA HYDROLASE-RELATED"/>
    <property type="match status" value="1"/>
</dbReference>
<sequence length="379" mass="40998">MEELLMSESSVLCSELPAAAGKVGRITLNLESTLNSLNLEMVNLLQAQLDAWRDDPTIAAVFIDGAGEKAFCAGGDVQALYASAIASPGGPCDYAETFFAREYRMNYDLHTYPKPVICWGHGIVMGGGLGVMAGCSHRIVTERTRIAMPEVTIALFPDVGGSWFLNHMPGNAGEFLALTGASINATDAIYTGIADRFIGSEHKQAVIDALCKQGWSASNEENDGLVRSVLRPFAEQCIGTWPAGQVEPHMASITALCDGDNVHQVIDNITGLETEDPWLAKARDGLAHGSKLAASWIHRQLWETRHASLLEVFQAEIQLATTVVRHPEFAEGVRALLIDKDRKPSWSYAASRDVPGSVLDSFFTAPWDSNPLADLSRGE</sequence>
<dbReference type="PANTHER" id="PTHR43176:SF3">
    <property type="entry name" value="3-HYDROXYISOBUTYRYL-COA HYDROLASE, MITOCHONDRIAL"/>
    <property type="match status" value="1"/>
</dbReference>
<dbReference type="CDD" id="cd06558">
    <property type="entry name" value="crotonase-like"/>
    <property type="match status" value="1"/>
</dbReference>
<gene>
    <name evidence="5" type="ORF">EYC98_05385</name>
</gene>
<evidence type="ECO:0000259" key="4">
    <source>
        <dbReference type="Pfam" id="PF16113"/>
    </source>
</evidence>
<organism evidence="5 6">
    <name type="scientific">Candidatus Litorirhabdus singularis</name>
    <dbReference type="NCBI Taxonomy" id="2518993"/>
    <lineage>
        <taxon>Bacteria</taxon>
        <taxon>Pseudomonadati</taxon>
        <taxon>Pseudomonadota</taxon>
        <taxon>Gammaproteobacteria</taxon>
        <taxon>Cellvibrionales</taxon>
        <taxon>Halieaceae</taxon>
        <taxon>Candidatus Litorirhabdus</taxon>
    </lineage>
</organism>
<keyword evidence="3" id="KW-0378">Hydrolase</keyword>
<dbReference type="Gene3D" id="3.90.226.10">
    <property type="entry name" value="2-enoyl-CoA Hydratase, Chain A, domain 1"/>
    <property type="match status" value="1"/>
</dbReference>
<dbReference type="EMBL" id="SHNN01000001">
    <property type="protein sequence ID" value="MCX2980301.1"/>
    <property type="molecule type" value="Genomic_DNA"/>
</dbReference>
<name>A0ABT3TDC8_9GAMM</name>
<evidence type="ECO:0000256" key="2">
    <source>
        <dbReference type="ARBA" id="ARBA00011915"/>
    </source>
</evidence>
<dbReference type="InterPro" id="IPR045004">
    <property type="entry name" value="ECH_dom"/>
</dbReference>
<dbReference type="NCBIfam" id="NF004127">
    <property type="entry name" value="PRK05617.1"/>
    <property type="match status" value="1"/>
</dbReference>
<dbReference type="EC" id="3.1.2.4" evidence="2"/>
<evidence type="ECO:0000313" key="5">
    <source>
        <dbReference type="EMBL" id="MCX2980301.1"/>
    </source>
</evidence>
<feature type="domain" description="Enoyl-CoA hydratase/isomerase" evidence="4">
    <location>
        <begin position="23"/>
        <end position="363"/>
    </location>
</feature>
<dbReference type="InterPro" id="IPR029045">
    <property type="entry name" value="ClpP/crotonase-like_dom_sf"/>
</dbReference>
<proteinExistence type="predicted"/>
<dbReference type="InterPro" id="IPR032259">
    <property type="entry name" value="HIBYL-CoA-H"/>
</dbReference>
<evidence type="ECO:0000313" key="6">
    <source>
        <dbReference type="Proteomes" id="UP001143362"/>
    </source>
</evidence>
<comment type="caution">
    <text evidence="5">The sequence shown here is derived from an EMBL/GenBank/DDBJ whole genome shotgun (WGS) entry which is preliminary data.</text>
</comment>
<dbReference type="Pfam" id="PF16113">
    <property type="entry name" value="ECH_2"/>
    <property type="match status" value="1"/>
</dbReference>
<comment type="catalytic activity">
    <reaction evidence="1">
        <text>3-hydroxy-2-methylpropanoyl-CoA + H2O = 3-hydroxy-2-methylpropanoate + CoA + H(+)</text>
        <dbReference type="Rhea" id="RHEA:20888"/>
        <dbReference type="ChEBI" id="CHEBI:11805"/>
        <dbReference type="ChEBI" id="CHEBI:15377"/>
        <dbReference type="ChEBI" id="CHEBI:15378"/>
        <dbReference type="ChEBI" id="CHEBI:57287"/>
        <dbReference type="ChEBI" id="CHEBI:57340"/>
        <dbReference type="EC" id="3.1.2.4"/>
    </reaction>
</comment>
<evidence type="ECO:0000256" key="3">
    <source>
        <dbReference type="ARBA" id="ARBA00022801"/>
    </source>
</evidence>
<protein>
    <recommendedName>
        <fullName evidence="2">3-hydroxyisobutyryl-CoA hydrolase</fullName>
        <ecNumber evidence="2">3.1.2.4</ecNumber>
    </recommendedName>
</protein>
<dbReference type="SUPFAM" id="SSF52096">
    <property type="entry name" value="ClpP/crotonase"/>
    <property type="match status" value="1"/>
</dbReference>
<accession>A0ABT3TDC8</accession>
<evidence type="ECO:0000256" key="1">
    <source>
        <dbReference type="ARBA" id="ARBA00001709"/>
    </source>
</evidence>
<keyword evidence="6" id="KW-1185">Reference proteome</keyword>
<reference evidence="5" key="1">
    <citation type="submission" date="2019-02" db="EMBL/GenBank/DDBJ databases">
        <authorList>
            <person name="Li S.-H."/>
        </authorList>
    </citation>
    <scope>NUCLEOTIDE SEQUENCE</scope>
    <source>
        <strain evidence="5">IMCC14734</strain>
    </source>
</reference>
<dbReference type="Proteomes" id="UP001143362">
    <property type="component" value="Unassembled WGS sequence"/>
</dbReference>